<gene>
    <name evidence="5" type="ORF">GT037_005986</name>
</gene>
<evidence type="ECO:0000259" key="4">
    <source>
        <dbReference type="Pfam" id="PF13445"/>
    </source>
</evidence>
<dbReference type="Gene3D" id="3.30.40.10">
    <property type="entry name" value="Zinc/RING finger domain, C3HC4 (zinc finger)"/>
    <property type="match status" value="1"/>
</dbReference>
<evidence type="ECO:0000256" key="1">
    <source>
        <dbReference type="ARBA" id="ARBA00022723"/>
    </source>
</evidence>
<dbReference type="RefSeq" id="XP_038786722.1">
    <property type="nucleotide sequence ID" value="XM_038931033.1"/>
</dbReference>
<protein>
    <recommendedName>
        <fullName evidence="4">Zinc finger RING-type eukaryotic domain-containing protein</fullName>
    </recommendedName>
</protein>
<keyword evidence="6" id="KW-1185">Reference proteome</keyword>
<dbReference type="EMBL" id="JAAABM010000007">
    <property type="protein sequence ID" value="KAF7676481.1"/>
    <property type="molecule type" value="Genomic_DNA"/>
</dbReference>
<dbReference type="SUPFAM" id="SSF57850">
    <property type="entry name" value="RING/U-box"/>
    <property type="match status" value="1"/>
</dbReference>
<keyword evidence="1" id="KW-0479">Metal-binding</keyword>
<evidence type="ECO:0000313" key="6">
    <source>
        <dbReference type="Proteomes" id="UP000596902"/>
    </source>
</evidence>
<reference evidence="5" key="1">
    <citation type="submission" date="2020-01" db="EMBL/GenBank/DDBJ databases">
        <authorList>
            <person name="Feng Z.H.Z."/>
        </authorList>
    </citation>
    <scope>NUCLEOTIDE SEQUENCE</scope>
    <source>
        <strain evidence="5">CBS107.38</strain>
    </source>
</reference>
<dbReference type="InterPro" id="IPR013083">
    <property type="entry name" value="Znf_RING/FYVE/PHD"/>
</dbReference>
<keyword evidence="3" id="KW-0862">Zinc</keyword>
<sequence length="328" mass="37412">MGTVKVVLPDFEAIWAEIVAIIDALLLQDPTKRSLEFWNQQVNYRGLRVQPVVILVCDTLMDLSPDFKDWIMHIINSQPRYYDVRGDLQAQFKARELPGANTIPEMARIITTNPHDYETIRSGVAVFARLVQNMIDHHQEMRNFSGDNPTLNQYLNELVDHHRVLVSDPFTMMPLALRQQLASCDVRGTARLLLWDAATLSDQPSYTGLPWDMFKKFVDALMHVIDALGPVCIGHIWLPEEWDNEYESDGEFDPDDLPEVCFEPIGPTIRTEQHAFAVTNILDLPEEDCSICRDTLNVHETVRGKVPVKIDCGHTFHYGCLSTLINGR</sequence>
<dbReference type="Pfam" id="PF13445">
    <property type="entry name" value="zf-RING_UBOX"/>
    <property type="match status" value="1"/>
</dbReference>
<dbReference type="Proteomes" id="UP000596902">
    <property type="component" value="Unassembled WGS sequence"/>
</dbReference>
<reference evidence="5" key="2">
    <citation type="submission" date="2020-08" db="EMBL/GenBank/DDBJ databases">
        <title>Draft Genome Sequence of Cumin Blight Pathogen Alternaria burnsii.</title>
        <authorList>
            <person name="Feng Z."/>
        </authorList>
    </citation>
    <scope>NUCLEOTIDE SEQUENCE</scope>
    <source>
        <strain evidence="5">CBS107.38</strain>
    </source>
</reference>
<dbReference type="InterPro" id="IPR027370">
    <property type="entry name" value="Znf-RING_euk"/>
</dbReference>
<evidence type="ECO:0000256" key="3">
    <source>
        <dbReference type="ARBA" id="ARBA00022833"/>
    </source>
</evidence>
<dbReference type="GO" id="GO:0008270">
    <property type="term" value="F:zinc ion binding"/>
    <property type="evidence" value="ECO:0007669"/>
    <property type="project" value="UniProtKB-KW"/>
</dbReference>
<organism evidence="5 6">
    <name type="scientific">Alternaria burnsii</name>
    <dbReference type="NCBI Taxonomy" id="1187904"/>
    <lineage>
        <taxon>Eukaryota</taxon>
        <taxon>Fungi</taxon>
        <taxon>Dikarya</taxon>
        <taxon>Ascomycota</taxon>
        <taxon>Pezizomycotina</taxon>
        <taxon>Dothideomycetes</taxon>
        <taxon>Pleosporomycetidae</taxon>
        <taxon>Pleosporales</taxon>
        <taxon>Pleosporineae</taxon>
        <taxon>Pleosporaceae</taxon>
        <taxon>Alternaria</taxon>
        <taxon>Alternaria sect. Alternaria</taxon>
    </lineage>
</organism>
<comment type="caution">
    <text evidence="5">The sequence shown here is derived from an EMBL/GenBank/DDBJ whole genome shotgun (WGS) entry which is preliminary data.</text>
</comment>
<dbReference type="GeneID" id="62204211"/>
<evidence type="ECO:0000313" key="5">
    <source>
        <dbReference type="EMBL" id="KAF7676481.1"/>
    </source>
</evidence>
<proteinExistence type="predicted"/>
<accession>A0A8H7B7K4</accession>
<feature type="domain" description="Zinc finger RING-type eukaryotic" evidence="4">
    <location>
        <begin position="289"/>
        <end position="321"/>
    </location>
</feature>
<evidence type="ECO:0000256" key="2">
    <source>
        <dbReference type="ARBA" id="ARBA00022771"/>
    </source>
</evidence>
<name>A0A8H7B7K4_9PLEO</name>
<dbReference type="AlphaFoldDB" id="A0A8H7B7K4"/>
<keyword evidence="2" id="KW-0863">Zinc-finger</keyword>